<dbReference type="KEGG" id="gur:Gura_2924"/>
<dbReference type="Pfam" id="PF00078">
    <property type="entry name" value="RVT_1"/>
    <property type="match status" value="1"/>
</dbReference>
<keyword evidence="6" id="KW-0808">Transferase</keyword>
<organism evidence="6 10">
    <name type="scientific">Geotalea uraniireducens (strain Rf4)</name>
    <name type="common">Geobacter uraniireducens</name>
    <dbReference type="NCBI Taxonomy" id="351605"/>
    <lineage>
        <taxon>Bacteria</taxon>
        <taxon>Pseudomonadati</taxon>
        <taxon>Thermodesulfobacteriota</taxon>
        <taxon>Desulfuromonadia</taxon>
        <taxon>Geobacterales</taxon>
        <taxon>Geobacteraceae</taxon>
        <taxon>Geotalea</taxon>
    </lineage>
</organism>
<dbReference type="KEGG" id="gur:Gura_1471"/>
<accession>A5G373</accession>
<dbReference type="PROSITE" id="PS50878">
    <property type="entry name" value="RT_POL"/>
    <property type="match status" value="1"/>
</dbReference>
<proteinExistence type="inferred from homology"/>
<name>A5G373_GEOUR</name>
<dbReference type="KEGG" id="gur:Gura_1498"/>
<dbReference type="EMBL" id="CP000698">
    <property type="protein sequence ID" value="ABQ25697.1"/>
    <property type="molecule type" value="Genomic_DNA"/>
</dbReference>
<dbReference type="InterPro" id="IPR030931">
    <property type="entry name" value="Group_II_RT_mat"/>
</dbReference>
<dbReference type="InterPro" id="IPR043502">
    <property type="entry name" value="DNA/RNA_pol_sf"/>
</dbReference>
<dbReference type="STRING" id="351605.Gura_1223"/>
<keyword evidence="6" id="KW-0695">RNA-directed DNA polymerase</keyword>
<dbReference type="KEGG" id="gur:Gura_2051"/>
<dbReference type="GO" id="GO:0003964">
    <property type="term" value="F:RNA-directed DNA polymerase activity"/>
    <property type="evidence" value="ECO:0007669"/>
    <property type="project" value="UniProtKB-KW"/>
</dbReference>
<evidence type="ECO:0000313" key="5">
    <source>
        <dbReference type="EMBL" id="ABQ25697.1"/>
    </source>
</evidence>
<keyword evidence="6" id="KW-0548">Nucleotidyltransferase</keyword>
<dbReference type="InterPro" id="IPR051083">
    <property type="entry name" value="GrpII_Intron_Splice-Mob/Def"/>
</dbReference>
<dbReference type="KEGG" id="gur:Gura_3919"/>
<dbReference type="OrthoDB" id="5366084at2"/>
<dbReference type="EMBL" id="CP000698">
    <property type="protein sequence ID" value="ABQ25427.1"/>
    <property type="molecule type" value="Genomic_DNA"/>
</dbReference>
<evidence type="ECO:0000313" key="6">
    <source>
        <dbReference type="EMBL" id="ABQ26241.1"/>
    </source>
</evidence>
<gene>
    <name evidence="3" type="ordered locus">Gura_1223</name>
    <name evidence="4" type="ordered locus">Gura_1471</name>
    <name evidence="5" type="ordered locus">Gura_1498</name>
    <name evidence="6" type="ordered locus">Gura_2051</name>
    <name evidence="7" type="ordered locus">Gura_2924</name>
    <name evidence="8" type="ordered locus">Gura_3919</name>
    <name evidence="9" type="ordered locus">Gura_4151</name>
</gene>
<evidence type="ECO:0000313" key="8">
    <source>
        <dbReference type="EMBL" id="ABQ28067.1"/>
    </source>
</evidence>
<evidence type="ECO:0000313" key="10">
    <source>
        <dbReference type="Proteomes" id="UP000006695"/>
    </source>
</evidence>
<dbReference type="KEGG" id="gur:Gura_4151"/>
<evidence type="ECO:0000256" key="1">
    <source>
        <dbReference type="ARBA" id="ARBA00034120"/>
    </source>
</evidence>
<dbReference type="Proteomes" id="UP000006695">
    <property type="component" value="Chromosome"/>
</dbReference>
<dbReference type="EMBL" id="CP000698">
    <property type="protein sequence ID" value="ABQ25670.1"/>
    <property type="molecule type" value="Genomic_DNA"/>
</dbReference>
<evidence type="ECO:0000313" key="4">
    <source>
        <dbReference type="EMBL" id="ABQ25670.1"/>
    </source>
</evidence>
<dbReference type="SUPFAM" id="SSF56672">
    <property type="entry name" value="DNA/RNA polymerases"/>
    <property type="match status" value="1"/>
</dbReference>
<feature type="domain" description="Reverse transcriptase" evidence="2">
    <location>
        <begin position="83"/>
        <end position="321"/>
    </location>
</feature>
<comment type="similarity">
    <text evidence="1">Belongs to the bacterial reverse transcriptase family.</text>
</comment>
<dbReference type="EMBL" id="CP000698">
    <property type="protein sequence ID" value="ABQ28067.1"/>
    <property type="molecule type" value="Genomic_DNA"/>
</dbReference>
<dbReference type="Pfam" id="PF08388">
    <property type="entry name" value="GIIM"/>
    <property type="match status" value="1"/>
</dbReference>
<protein>
    <submittedName>
        <fullName evidence="6">RNA-directed DNA polymerase (Reverse transcriptase)</fullName>
    </submittedName>
</protein>
<dbReference type="KEGG" id="gur:Gura_1223"/>
<evidence type="ECO:0000313" key="9">
    <source>
        <dbReference type="EMBL" id="ABQ28294.1"/>
    </source>
</evidence>
<evidence type="ECO:0000259" key="2">
    <source>
        <dbReference type="PROSITE" id="PS50878"/>
    </source>
</evidence>
<dbReference type="NCBIfam" id="TIGR04416">
    <property type="entry name" value="group_II_RT_mat"/>
    <property type="match status" value="1"/>
</dbReference>
<dbReference type="PANTHER" id="PTHR34047:SF8">
    <property type="entry name" value="PROTEIN YKFC"/>
    <property type="match status" value="1"/>
</dbReference>
<evidence type="ECO:0000313" key="7">
    <source>
        <dbReference type="EMBL" id="ABQ27096.1"/>
    </source>
</evidence>
<dbReference type="AlphaFoldDB" id="A5G373"/>
<evidence type="ECO:0000313" key="3">
    <source>
        <dbReference type="EMBL" id="ABQ25427.1"/>
    </source>
</evidence>
<sequence>MAEGFEPEPGLPVKVSLLRWKLSSKAKREPQFRFYALYDRIHRRDVLETAWLRVKANKGAPGVDGVSIESIEVRADGISGYLDEIQESLRTKNYKPSPVRRVYITKPNGKLRPLGIPCVRDRIVQAAVLLILEPIFEVDFLDCSHGFRPKRRPHGALDQVGNNLQLGRQEVYDADLSSYFDSIPHEHLIVELERRIADRSVLKLIRQWLHSPVVEEDGSISRPKQGTPQGGVISPLLANIYLHRLDRAFHEEADSPYHFARARMVRFADDFVVMARHMGNRITGWLEEKLETDLGLSINRDKTGIVRMNKKESLNFLGFTLRYDRDLRGRDWDYLNIMPSKKAIGALKGKIREKTRSGYKKPLVEAIAEVNSILRGWGNYFDYGYPRKVFRDVNHYTRTRFRIFLNNRSQRRSKPFRAGESLYAGLKRYGLVYL</sequence>
<dbReference type="HOGENOM" id="CLU_013584_2_0_7"/>
<dbReference type="PANTHER" id="PTHR34047">
    <property type="entry name" value="NUCLEAR INTRON MATURASE 1, MITOCHONDRIAL-RELATED"/>
    <property type="match status" value="1"/>
</dbReference>
<dbReference type="InterPro" id="IPR013597">
    <property type="entry name" value="Mat_intron_G2"/>
</dbReference>
<dbReference type="EMBL" id="CP000698">
    <property type="protein sequence ID" value="ABQ27096.1"/>
    <property type="molecule type" value="Genomic_DNA"/>
</dbReference>
<dbReference type="EMBL" id="CP000698">
    <property type="protein sequence ID" value="ABQ26241.1"/>
    <property type="molecule type" value="Genomic_DNA"/>
</dbReference>
<dbReference type="RefSeq" id="WP_011938149.1">
    <property type="nucleotide sequence ID" value="NC_009483.1"/>
</dbReference>
<keyword evidence="10" id="KW-1185">Reference proteome</keyword>
<reference evidence="6 10" key="1">
    <citation type="submission" date="2007-05" db="EMBL/GenBank/DDBJ databases">
        <title>Complete sequence of Geobacter uraniireducens Rf4.</title>
        <authorList>
            <consortium name="US DOE Joint Genome Institute"/>
            <person name="Copeland A."/>
            <person name="Lucas S."/>
            <person name="Lapidus A."/>
            <person name="Barry K."/>
            <person name="Detter J.C."/>
            <person name="Glavina del Rio T."/>
            <person name="Hammon N."/>
            <person name="Israni S."/>
            <person name="Dalin E."/>
            <person name="Tice H."/>
            <person name="Pitluck S."/>
            <person name="Chertkov O."/>
            <person name="Brettin T."/>
            <person name="Bruce D."/>
            <person name="Han C."/>
            <person name="Schmutz J."/>
            <person name="Larimer F."/>
            <person name="Land M."/>
            <person name="Hauser L."/>
            <person name="Kyrpides N."/>
            <person name="Mikhailova N."/>
            <person name="Shelobolina E."/>
            <person name="Aklujkar M."/>
            <person name="Lovley D."/>
            <person name="Richardson P."/>
        </authorList>
    </citation>
    <scope>NUCLEOTIDE SEQUENCE [LARGE SCALE GENOMIC DNA]</scope>
    <source>
        <strain evidence="10">ATCC BAA-1134 / JCM 13001 / Rf4</strain>
        <strain evidence="6 10">Rf4</strain>
    </source>
</reference>
<dbReference type="CDD" id="cd01651">
    <property type="entry name" value="RT_G2_intron"/>
    <property type="match status" value="1"/>
</dbReference>
<dbReference type="EMBL" id="CP000698">
    <property type="protein sequence ID" value="ABQ28294.1"/>
    <property type="molecule type" value="Genomic_DNA"/>
</dbReference>
<dbReference type="InterPro" id="IPR000477">
    <property type="entry name" value="RT_dom"/>
</dbReference>